<accession>A0A9Q5HX25</accession>
<dbReference type="InterPro" id="IPR008271">
    <property type="entry name" value="Ser/Thr_kinase_AS"/>
</dbReference>
<feature type="compositionally biased region" description="Polar residues" evidence="8">
    <location>
        <begin position="560"/>
        <end position="578"/>
    </location>
</feature>
<evidence type="ECO:0000313" key="11">
    <source>
        <dbReference type="Proteomes" id="UP000757232"/>
    </source>
</evidence>
<evidence type="ECO:0000313" key="10">
    <source>
        <dbReference type="EMBL" id="OCB87598.1"/>
    </source>
</evidence>
<evidence type="ECO:0000259" key="9">
    <source>
        <dbReference type="PROSITE" id="PS50011"/>
    </source>
</evidence>
<keyword evidence="1" id="KW-0723">Serine/threonine-protein kinase</keyword>
<reference evidence="10" key="1">
    <citation type="submission" date="2016-06" db="EMBL/GenBank/DDBJ databases">
        <title>Draft Genome sequence of the fungus Inonotus baumii.</title>
        <authorList>
            <person name="Zhu H."/>
            <person name="Lin W."/>
        </authorList>
    </citation>
    <scope>NUCLEOTIDE SEQUENCE</scope>
    <source>
        <strain evidence="10">821</strain>
    </source>
</reference>
<dbReference type="AlphaFoldDB" id="A0A9Q5HX25"/>
<keyword evidence="2" id="KW-0597">Phosphoprotein</keyword>
<organism evidence="10 11">
    <name type="scientific">Sanghuangporus baumii</name>
    <name type="common">Phellinus baumii</name>
    <dbReference type="NCBI Taxonomy" id="108892"/>
    <lineage>
        <taxon>Eukaryota</taxon>
        <taxon>Fungi</taxon>
        <taxon>Dikarya</taxon>
        <taxon>Basidiomycota</taxon>
        <taxon>Agaricomycotina</taxon>
        <taxon>Agaricomycetes</taxon>
        <taxon>Hymenochaetales</taxon>
        <taxon>Hymenochaetaceae</taxon>
        <taxon>Sanghuangporus</taxon>
    </lineage>
</organism>
<evidence type="ECO:0000256" key="6">
    <source>
        <dbReference type="ARBA" id="ARBA00022840"/>
    </source>
</evidence>
<feature type="binding site" evidence="7">
    <location>
        <position position="74"/>
    </location>
    <ligand>
        <name>ATP</name>
        <dbReference type="ChEBI" id="CHEBI:30616"/>
    </ligand>
</feature>
<dbReference type="EMBL" id="LNZH02000190">
    <property type="protein sequence ID" value="OCB87598.1"/>
    <property type="molecule type" value="Genomic_DNA"/>
</dbReference>
<dbReference type="SMART" id="SM00220">
    <property type="entry name" value="S_TKc"/>
    <property type="match status" value="1"/>
</dbReference>
<evidence type="ECO:0000256" key="1">
    <source>
        <dbReference type="ARBA" id="ARBA00022527"/>
    </source>
</evidence>
<dbReference type="PROSITE" id="PS00107">
    <property type="entry name" value="PROTEIN_KINASE_ATP"/>
    <property type="match status" value="1"/>
</dbReference>
<dbReference type="Pfam" id="PF00069">
    <property type="entry name" value="Pkinase"/>
    <property type="match status" value="1"/>
</dbReference>
<dbReference type="GO" id="GO:0005524">
    <property type="term" value="F:ATP binding"/>
    <property type="evidence" value="ECO:0007669"/>
    <property type="project" value="UniProtKB-UniRule"/>
</dbReference>
<keyword evidence="11" id="KW-1185">Reference proteome</keyword>
<keyword evidence="5 10" id="KW-0418">Kinase</keyword>
<dbReference type="PROSITE" id="PS00108">
    <property type="entry name" value="PROTEIN_KINASE_ST"/>
    <property type="match status" value="1"/>
</dbReference>
<dbReference type="PANTHER" id="PTHR24351">
    <property type="entry name" value="RIBOSOMAL PROTEIN S6 KINASE"/>
    <property type="match status" value="1"/>
</dbReference>
<evidence type="ECO:0000256" key="4">
    <source>
        <dbReference type="ARBA" id="ARBA00022741"/>
    </source>
</evidence>
<name>A0A9Q5HX25_SANBA</name>
<keyword evidence="6 7" id="KW-0067">ATP-binding</keyword>
<comment type="caution">
    <text evidence="10">The sequence shown here is derived from an EMBL/GenBank/DDBJ whole genome shotgun (WGS) entry which is preliminary data.</text>
</comment>
<dbReference type="InterPro" id="IPR000719">
    <property type="entry name" value="Prot_kinase_dom"/>
</dbReference>
<dbReference type="InterPro" id="IPR011009">
    <property type="entry name" value="Kinase-like_dom_sf"/>
</dbReference>
<evidence type="ECO:0000256" key="5">
    <source>
        <dbReference type="ARBA" id="ARBA00022777"/>
    </source>
</evidence>
<protein>
    <submittedName>
        <fullName evidence="10">Serine/threonine-protein kinase MARK2</fullName>
    </submittedName>
</protein>
<gene>
    <name evidence="10" type="ORF">A7U60_g5303</name>
</gene>
<dbReference type="Proteomes" id="UP000757232">
    <property type="component" value="Unassembled WGS sequence"/>
</dbReference>
<keyword evidence="4 7" id="KW-0547">Nucleotide-binding</keyword>
<dbReference type="SUPFAM" id="SSF56112">
    <property type="entry name" value="Protein kinase-like (PK-like)"/>
    <property type="match status" value="1"/>
</dbReference>
<sequence>MLPNVLINNIAFGPLSKPFSVRKFMPAEDVEGLFLSKRLAKYTLLEKLGEGAFGTVWLAETTLPNGDRVRVAIKTTQRAWIDGPEYHIHEELDFLNFFTKTAPGSRYTTQLIESFVDEYNYYIVQEYVPGGTLRDEIWRYGKLDQTRAVYILVQLITIIRHMHRHGVMHRDIKPENILLDAAGNVILADFGMAYRFQLIKETDMGLVLSPDILETTEYCGTLGYMSPQVLLEHEYSSPADIYSLGVLFYEMLTGELPFHQRRSADAALAMLYYDFYLPVDSFGPEVADLLYSMMEWDECRRIKIEDFQAHSLFHGIDWDTAERRLYDSNYNWAPPIATINQDRTIDKNVLLHGQGRRATWFRVGVTPFDQAFNTPFQPLEVNRSSPPPPGRALFQLCKPFRASVRNRQPTRIPHISKKHSPEGPARAAHQPLSLKRVDTSTVIDQENPLERELEEGEIVEETRAPASLVPSAVRTSAIVIPKTRISRRHDAATKYSCFAVSIGQVDELLLSPCSGMGPRRAFAFRAHPLSPSPPTPVFMPTHVTTSKLLTAPSIPALDSTGTSLASSSGPITPASENPNAAIWKDEPV</sequence>
<feature type="domain" description="Protein kinase" evidence="9">
    <location>
        <begin position="42"/>
        <end position="313"/>
    </location>
</feature>
<proteinExistence type="predicted"/>
<evidence type="ECO:0000256" key="8">
    <source>
        <dbReference type="SAM" id="MobiDB-lite"/>
    </source>
</evidence>
<keyword evidence="3" id="KW-0808">Transferase</keyword>
<dbReference type="Gene3D" id="1.10.510.10">
    <property type="entry name" value="Transferase(Phosphotransferase) domain 1"/>
    <property type="match status" value="1"/>
</dbReference>
<dbReference type="InterPro" id="IPR017441">
    <property type="entry name" value="Protein_kinase_ATP_BS"/>
</dbReference>
<evidence type="ECO:0000256" key="2">
    <source>
        <dbReference type="ARBA" id="ARBA00022553"/>
    </source>
</evidence>
<dbReference type="PROSITE" id="PS50011">
    <property type="entry name" value="PROTEIN_KINASE_DOM"/>
    <property type="match status" value="1"/>
</dbReference>
<feature type="region of interest" description="Disordered" evidence="8">
    <location>
        <begin position="560"/>
        <end position="588"/>
    </location>
</feature>
<dbReference type="GO" id="GO:0004674">
    <property type="term" value="F:protein serine/threonine kinase activity"/>
    <property type="evidence" value="ECO:0007669"/>
    <property type="project" value="UniProtKB-KW"/>
</dbReference>
<evidence type="ECO:0000256" key="3">
    <source>
        <dbReference type="ARBA" id="ARBA00022679"/>
    </source>
</evidence>
<dbReference type="OrthoDB" id="68483at2759"/>
<evidence type="ECO:0000256" key="7">
    <source>
        <dbReference type="PROSITE-ProRule" id="PRU10141"/>
    </source>
</evidence>